<feature type="region of interest" description="Disordered" evidence="2">
    <location>
        <begin position="412"/>
        <end position="503"/>
    </location>
</feature>
<evidence type="ECO:0000256" key="1">
    <source>
        <dbReference type="ARBA" id="ARBA00007989"/>
    </source>
</evidence>
<feature type="compositionally biased region" description="Basic and acidic residues" evidence="2">
    <location>
        <begin position="378"/>
        <end position="392"/>
    </location>
</feature>
<name>A0A316TYQ3_9BASI</name>
<dbReference type="InterPro" id="IPR002087">
    <property type="entry name" value="Anti_prolifrtn"/>
</dbReference>
<dbReference type="PANTHER" id="PTHR22978">
    <property type="entry name" value="B-CELL TRANSLOCATION GENE"/>
    <property type="match status" value="1"/>
</dbReference>
<dbReference type="GO" id="GO:0005634">
    <property type="term" value="C:nucleus"/>
    <property type="evidence" value="ECO:0007669"/>
    <property type="project" value="TreeGrafter"/>
</dbReference>
<accession>A0A316TYQ3</accession>
<feature type="compositionally biased region" description="Gly residues" evidence="2">
    <location>
        <begin position="479"/>
        <end position="488"/>
    </location>
</feature>
<dbReference type="SMART" id="SM00099">
    <property type="entry name" value="btg1"/>
    <property type="match status" value="1"/>
</dbReference>
<dbReference type="PANTHER" id="PTHR22978:SF22">
    <property type="entry name" value="BTG FAMILY PROTEIN"/>
    <property type="match status" value="1"/>
</dbReference>
<feature type="compositionally biased region" description="Basic residues" evidence="2">
    <location>
        <begin position="769"/>
        <end position="788"/>
    </location>
</feature>
<feature type="region of interest" description="Disordered" evidence="2">
    <location>
        <begin position="884"/>
        <end position="937"/>
    </location>
</feature>
<feature type="compositionally biased region" description="Low complexity" evidence="2">
    <location>
        <begin position="592"/>
        <end position="602"/>
    </location>
</feature>
<feature type="region of interest" description="Disordered" evidence="2">
    <location>
        <begin position="243"/>
        <end position="276"/>
    </location>
</feature>
<evidence type="ECO:0000313" key="4">
    <source>
        <dbReference type="EMBL" id="PWN18409.1"/>
    </source>
</evidence>
<feature type="compositionally biased region" description="Low complexity" evidence="2">
    <location>
        <begin position="414"/>
        <end position="446"/>
    </location>
</feature>
<dbReference type="Gene3D" id="3.90.640.90">
    <property type="entry name" value="Anti-proliferative protein, N-terminal domain"/>
    <property type="match status" value="1"/>
</dbReference>
<reference evidence="4 5" key="1">
    <citation type="journal article" date="2018" name="Mol. Biol. Evol.">
        <title>Broad Genomic Sampling Reveals a Smut Pathogenic Ancestry of the Fungal Clade Ustilaginomycotina.</title>
        <authorList>
            <person name="Kijpornyongpan T."/>
            <person name="Mondo S.J."/>
            <person name="Barry K."/>
            <person name="Sandor L."/>
            <person name="Lee J."/>
            <person name="Lipzen A."/>
            <person name="Pangilinan J."/>
            <person name="LaButti K."/>
            <person name="Hainaut M."/>
            <person name="Henrissat B."/>
            <person name="Grigoriev I.V."/>
            <person name="Spatafora J.W."/>
            <person name="Aime M.C."/>
        </authorList>
    </citation>
    <scope>NUCLEOTIDE SEQUENCE [LARGE SCALE GENOMIC DNA]</scope>
    <source>
        <strain evidence="4 5">MCA 4718</strain>
    </source>
</reference>
<dbReference type="InterPro" id="IPR036054">
    <property type="entry name" value="BTG-like_sf"/>
</dbReference>
<feature type="compositionally biased region" description="Low complexity" evidence="2">
    <location>
        <begin position="248"/>
        <end position="275"/>
    </location>
</feature>
<dbReference type="GeneID" id="37016273"/>
<feature type="region of interest" description="Disordered" evidence="2">
    <location>
        <begin position="289"/>
        <end position="333"/>
    </location>
</feature>
<dbReference type="RefSeq" id="XP_025345569.1">
    <property type="nucleotide sequence ID" value="XM_025494539.1"/>
</dbReference>
<comment type="similarity">
    <text evidence="1">Belongs to the BTG family.</text>
</comment>
<feature type="compositionally biased region" description="Polar residues" evidence="2">
    <location>
        <begin position="322"/>
        <end position="333"/>
    </location>
</feature>
<sequence>MHAEVSSAASHLSTLLRTRPSSPRRLEEFKTVLGESLEARYSRHTWTSSDPEAGSAARALHWQPGPGGEGCSSPLSKACEKLGVAFGEKEEWTLWIDPGCVAIRDGPGPGRVSASTSSSSISGSGTSFTPTRGGRVQHEGSIRVLYGTMPRSNAPRTAYASASLFPASRSNDFALPSPTSRAAIIRRPGAVMSSSAQVPSVNVCPSTPGAVATAQYQPVHVNVNASWCRDAGAPSLGYQLASIRRQPSSRPSSGDSNRSSSSSTNSSRSDSNGSTAYSALSLSGLQSLDGASSAGTSIPATSPMPSTMSWEKCDSDAAGPQDGQTSPPATTAFSTRDFDAVNDLDLHGLGLDDVAFEDEVGPEDAISAAGDAVDEVEDERHDEGDDTLRPLDGEDAADTTVGAVAIPLIKPSQSRASISSHARTRSTASTASSGSVTSFDNGNVKVLGGGVKLGGSSSSSTTSRAGRSRAHSNASNGSGYSGSGGYGHHGQQHQQQQQQMYPQAGSAFTRTHVKNRSSVNVNARTGGWAAQQQQQQQQHFLQQQQQNGLGLSGMDPLSAAAAASASYSYEEAQRRSNANALAQRLEDARYFQQQPQQQQQPQWSAVPPPFIRTMSYPPPMHAEPLTVLPLAKRRNLAPPLPTLGLPGAQHPAPLRSTRSSGSLKTQAVRSPYAAGPGAGAGAGTGSALPSPALQGFLSRSESASYPLRQQRSSSSAATSSTGEEEEEEGEEDEDDEVASGSGSGEGDDSLSGGASLLGSGGGAGASTSKRTRTRGRRTRGRGTGRAARRAAAGLSFAGTSAGAGAGVSPLPSPPVPVLGLGLGLPQTGILGGAVVPGKNGLPSPPIFHQSQQQQGGQIFYPQHQHQQHQQHQQGTTLAGMRMATAPPVPHSHPVQYQQQAQRPHAHAHAQAHAQGHPMHASLPPIPTSAHGFAHRGPVQLGMGMGGGMGMGMGGGMQNW</sequence>
<feature type="compositionally biased region" description="Polar residues" evidence="2">
    <location>
        <begin position="289"/>
        <end position="309"/>
    </location>
</feature>
<feature type="compositionally biased region" description="Polar residues" evidence="2">
    <location>
        <begin position="656"/>
        <end position="668"/>
    </location>
</feature>
<feature type="compositionally biased region" description="Low complexity" evidence="2">
    <location>
        <begin position="910"/>
        <end position="920"/>
    </location>
</feature>
<dbReference type="InterPro" id="IPR033332">
    <property type="entry name" value="BTG"/>
</dbReference>
<dbReference type="SUPFAM" id="SSF160696">
    <property type="entry name" value="BTG domain-like"/>
    <property type="match status" value="1"/>
</dbReference>
<dbReference type="Proteomes" id="UP000245942">
    <property type="component" value="Unassembled WGS sequence"/>
</dbReference>
<organism evidence="4 5">
    <name type="scientific">Pseudomicrostroma glucosiphilum</name>
    <dbReference type="NCBI Taxonomy" id="1684307"/>
    <lineage>
        <taxon>Eukaryota</taxon>
        <taxon>Fungi</taxon>
        <taxon>Dikarya</taxon>
        <taxon>Basidiomycota</taxon>
        <taxon>Ustilaginomycotina</taxon>
        <taxon>Exobasidiomycetes</taxon>
        <taxon>Microstromatales</taxon>
        <taxon>Microstromatales incertae sedis</taxon>
        <taxon>Pseudomicrostroma</taxon>
    </lineage>
</organism>
<feature type="compositionally biased region" description="Polar residues" evidence="2">
    <location>
        <begin position="702"/>
        <end position="711"/>
    </location>
</feature>
<evidence type="ECO:0000313" key="5">
    <source>
        <dbReference type="Proteomes" id="UP000245942"/>
    </source>
</evidence>
<feature type="compositionally biased region" description="Low complexity" evidence="2">
    <location>
        <begin position="113"/>
        <end position="127"/>
    </location>
</feature>
<dbReference type="OrthoDB" id="19928at2759"/>
<feature type="region of interest" description="Disordered" evidence="2">
    <location>
        <begin position="1"/>
        <end position="20"/>
    </location>
</feature>
<dbReference type="STRING" id="1684307.A0A316TYQ3"/>
<proteinExistence type="inferred from homology"/>
<feature type="region of interest" description="Disordered" evidence="2">
    <location>
        <begin position="370"/>
        <end position="396"/>
    </location>
</feature>
<dbReference type="AlphaFoldDB" id="A0A316TYQ3"/>
<feature type="compositionally biased region" description="Low complexity" evidence="2">
    <location>
        <begin position="454"/>
        <end position="465"/>
    </location>
</feature>
<feature type="region of interest" description="Disordered" evidence="2">
    <location>
        <begin position="590"/>
        <end position="610"/>
    </location>
</feature>
<evidence type="ECO:0000259" key="3">
    <source>
        <dbReference type="SMART" id="SM00099"/>
    </source>
</evidence>
<feature type="compositionally biased region" description="Low complexity" evidence="2">
    <location>
        <begin position="892"/>
        <end position="902"/>
    </location>
</feature>
<gene>
    <name evidence="4" type="ORF">BCV69DRAFT_301211</name>
</gene>
<dbReference type="Pfam" id="PF07742">
    <property type="entry name" value="BTG"/>
    <property type="match status" value="1"/>
</dbReference>
<dbReference type="EMBL" id="KZ819336">
    <property type="protein sequence ID" value="PWN18409.1"/>
    <property type="molecule type" value="Genomic_DNA"/>
</dbReference>
<protein>
    <recommendedName>
        <fullName evidence="3">Anti-proliferative protein domain-containing protein</fullName>
    </recommendedName>
</protein>
<keyword evidence="5" id="KW-1185">Reference proteome</keyword>
<feature type="region of interest" description="Disordered" evidence="2">
    <location>
        <begin position="107"/>
        <end position="135"/>
    </location>
</feature>
<feature type="compositionally biased region" description="Acidic residues" evidence="2">
    <location>
        <begin position="722"/>
        <end position="737"/>
    </location>
</feature>
<feature type="compositionally biased region" description="Low complexity" evidence="2">
    <location>
        <begin position="10"/>
        <end position="20"/>
    </location>
</feature>
<evidence type="ECO:0000256" key="2">
    <source>
        <dbReference type="SAM" id="MobiDB-lite"/>
    </source>
</evidence>
<feature type="region of interest" description="Disordered" evidence="2">
    <location>
        <begin position="523"/>
        <end position="553"/>
    </location>
</feature>
<feature type="region of interest" description="Disordered" evidence="2">
    <location>
        <begin position="702"/>
        <end position="790"/>
    </location>
</feature>
<feature type="compositionally biased region" description="Low complexity" evidence="2">
    <location>
        <begin position="531"/>
        <end position="546"/>
    </location>
</feature>
<feature type="domain" description="Anti-proliferative protein" evidence="3">
    <location>
        <begin position="1"/>
        <end position="108"/>
    </location>
</feature>
<dbReference type="GO" id="GO:0005737">
    <property type="term" value="C:cytoplasm"/>
    <property type="evidence" value="ECO:0007669"/>
    <property type="project" value="TreeGrafter"/>
</dbReference>
<feature type="compositionally biased region" description="Low complexity" evidence="2">
    <location>
        <begin position="712"/>
        <end position="721"/>
    </location>
</feature>
<feature type="region of interest" description="Disordered" evidence="2">
    <location>
        <begin position="639"/>
        <end position="686"/>
    </location>
</feature>